<accession>A0A5E4MTI2</accession>
<gene>
    <name evidence="2" type="ORF">CINCED_3A015894</name>
</gene>
<sequence length="298" mass="32455">MEQSVDDDCSIINVLDLAAPPSGQTAGQPSTSADSRTLTARRACKSMTLEEADVMTARKRFAEMTANSRYRWSDDSSNCHENGSHCWPDDVSNATAEDGSRRWPDDVSNATAKDGSRRWTNSSNVAAEDGRNHGSSAAEYGPYRWSDDFNADYRRYRWSDEFNPKSTDSTEASTVDFDTASSVAVDAPATLTAHVAPSSAVQFTNAHTPGVRPNTRLVGASAMLAAASAFTFAPAELHGALNENDFGHPHTPPSDVPGSTNRTQRDNNKDGPSIWTRSKECVTNCFVNAIRRVCFCEW</sequence>
<feature type="compositionally biased region" description="Polar residues" evidence="1">
    <location>
        <begin position="22"/>
        <end position="38"/>
    </location>
</feature>
<feature type="region of interest" description="Disordered" evidence="1">
    <location>
        <begin position="241"/>
        <end position="274"/>
    </location>
</feature>
<organism evidence="2 3">
    <name type="scientific">Cinara cedri</name>
    <dbReference type="NCBI Taxonomy" id="506608"/>
    <lineage>
        <taxon>Eukaryota</taxon>
        <taxon>Metazoa</taxon>
        <taxon>Ecdysozoa</taxon>
        <taxon>Arthropoda</taxon>
        <taxon>Hexapoda</taxon>
        <taxon>Insecta</taxon>
        <taxon>Pterygota</taxon>
        <taxon>Neoptera</taxon>
        <taxon>Paraneoptera</taxon>
        <taxon>Hemiptera</taxon>
        <taxon>Sternorrhyncha</taxon>
        <taxon>Aphidomorpha</taxon>
        <taxon>Aphidoidea</taxon>
        <taxon>Aphididae</taxon>
        <taxon>Lachninae</taxon>
        <taxon>Cinara</taxon>
    </lineage>
</organism>
<feature type="region of interest" description="Disordered" evidence="1">
    <location>
        <begin position="18"/>
        <end position="38"/>
    </location>
</feature>
<dbReference type="Proteomes" id="UP000325440">
    <property type="component" value="Unassembled WGS sequence"/>
</dbReference>
<keyword evidence="3" id="KW-1185">Reference proteome</keyword>
<evidence type="ECO:0000256" key="1">
    <source>
        <dbReference type="SAM" id="MobiDB-lite"/>
    </source>
</evidence>
<dbReference type="EMBL" id="CABPRJ010000966">
    <property type="protein sequence ID" value="VVC33294.1"/>
    <property type="molecule type" value="Genomic_DNA"/>
</dbReference>
<name>A0A5E4MTI2_9HEMI</name>
<feature type="region of interest" description="Disordered" evidence="1">
    <location>
        <begin position="91"/>
        <end position="136"/>
    </location>
</feature>
<reference evidence="2 3" key="1">
    <citation type="submission" date="2019-08" db="EMBL/GenBank/DDBJ databases">
        <authorList>
            <person name="Alioto T."/>
            <person name="Alioto T."/>
            <person name="Gomez Garrido J."/>
        </authorList>
    </citation>
    <scope>NUCLEOTIDE SEQUENCE [LARGE SCALE GENOMIC DNA]</scope>
</reference>
<evidence type="ECO:0000313" key="3">
    <source>
        <dbReference type="Proteomes" id="UP000325440"/>
    </source>
</evidence>
<evidence type="ECO:0000313" key="2">
    <source>
        <dbReference type="EMBL" id="VVC33294.1"/>
    </source>
</evidence>
<proteinExistence type="predicted"/>
<protein>
    <submittedName>
        <fullName evidence="2">Uncharacterized protein</fullName>
    </submittedName>
</protein>
<dbReference type="AlphaFoldDB" id="A0A5E4MTI2"/>